<dbReference type="AlphaFoldDB" id="A0A1F8EZF7"/>
<dbReference type="PRINTS" id="PR00127">
    <property type="entry name" value="CLPPROTEASEP"/>
</dbReference>
<name>A0A1F8EZF7_9BACT</name>
<dbReference type="GO" id="GO:0009368">
    <property type="term" value="C:endopeptidase Clp complex"/>
    <property type="evidence" value="ECO:0007669"/>
    <property type="project" value="TreeGrafter"/>
</dbReference>
<evidence type="ECO:0000313" key="3">
    <source>
        <dbReference type="EMBL" id="OGN06261.1"/>
    </source>
</evidence>
<dbReference type="SUPFAM" id="SSF52096">
    <property type="entry name" value="ClpP/crotonase"/>
    <property type="match status" value="1"/>
</dbReference>
<gene>
    <name evidence="3" type="ORF">A3B86_04035</name>
</gene>
<dbReference type="InterPro" id="IPR029045">
    <property type="entry name" value="ClpP/crotonase-like_dom_sf"/>
</dbReference>
<dbReference type="Proteomes" id="UP000176834">
    <property type="component" value="Unassembled WGS sequence"/>
</dbReference>
<dbReference type="GO" id="GO:0004252">
    <property type="term" value="F:serine-type endopeptidase activity"/>
    <property type="evidence" value="ECO:0007669"/>
    <property type="project" value="InterPro"/>
</dbReference>
<evidence type="ECO:0000313" key="4">
    <source>
        <dbReference type="Proteomes" id="UP000176834"/>
    </source>
</evidence>
<dbReference type="Pfam" id="PF00574">
    <property type="entry name" value="CLP_protease"/>
    <property type="match status" value="1"/>
</dbReference>
<comment type="caution">
    <text evidence="3">The sequence shown here is derived from an EMBL/GenBank/DDBJ whole genome shotgun (WGS) entry which is preliminary data.</text>
</comment>
<dbReference type="GO" id="GO:0051117">
    <property type="term" value="F:ATPase binding"/>
    <property type="evidence" value="ECO:0007669"/>
    <property type="project" value="TreeGrafter"/>
</dbReference>
<dbReference type="EMBL" id="MGJN01000020">
    <property type="protein sequence ID" value="OGN06261.1"/>
    <property type="molecule type" value="Genomic_DNA"/>
</dbReference>
<dbReference type="CDD" id="cd07017">
    <property type="entry name" value="S14_ClpP_2"/>
    <property type="match status" value="1"/>
</dbReference>
<accession>A0A1F8EZF7</accession>
<evidence type="ECO:0000256" key="1">
    <source>
        <dbReference type="ARBA" id="ARBA00007039"/>
    </source>
</evidence>
<evidence type="ECO:0000256" key="2">
    <source>
        <dbReference type="RuleBase" id="RU003567"/>
    </source>
</evidence>
<comment type="similarity">
    <text evidence="1 2">Belongs to the peptidase S14 family.</text>
</comment>
<reference evidence="3 4" key="1">
    <citation type="journal article" date="2016" name="Nat. Commun.">
        <title>Thousands of microbial genomes shed light on interconnected biogeochemical processes in an aquifer system.</title>
        <authorList>
            <person name="Anantharaman K."/>
            <person name="Brown C.T."/>
            <person name="Hug L.A."/>
            <person name="Sharon I."/>
            <person name="Castelle C.J."/>
            <person name="Probst A.J."/>
            <person name="Thomas B.C."/>
            <person name="Singh A."/>
            <person name="Wilkins M.J."/>
            <person name="Karaoz U."/>
            <person name="Brodie E.L."/>
            <person name="Williams K.H."/>
            <person name="Hubbard S.S."/>
            <person name="Banfield J.F."/>
        </authorList>
    </citation>
    <scope>NUCLEOTIDE SEQUENCE [LARGE SCALE GENOMIC DNA]</scope>
</reference>
<organism evidence="3 4">
    <name type="scientific">Candidatus Yanofskybacteria bacterium RIFCSPHIGHO2_02_FULL_38_22b</name>
    <dbReference type="NCBI Taxonomy" id="1802673"/>
    <lineage>
        <taxon>Bacteria</taxon>
        <taxon>Candidatus Yanofskyibacteriota</taxon>
    </lineage>
</organism>
<dbReference type="GO" id="GO:0006515">
    <property type="term" value="P:protein quality control for misfolded or incompletely synthesized proteins"/>
    <property type="evidence" value="ECO:0007669"/>
    <property type="project" value="TreeGrafter"/>
</dbReference>
<dbReference type="InterPro" id="IPR001907">
    <property type="entry name" value="ClpP"/>
</dbReference>
<dbReference type="InterPro" id="IPR023562">
    <property type="entry name" value="ClpP/TepA"/>
</dbReference>
<proteinExistence type="inferred from homology"/>
<dbReference type="PANTHER" id="PTHR10381:SF11">
    <property type="entry name" value="ATP-DEPENDENT CLP PROTEASE PROTEOLYTIC SUBUNIT, MITOCHONDRIAL"/>
    <property type="match status" value="1"/>
</dbReference>
<dbReference type="GO" id="GO:0004176">
    <property type="term" value="F:ATP-dependent peptidase activity"/>
    <property type="evidence" value="ECO:0007669"/>
    <property type="project" value="InterPro"/>
</dbReference>
<protein>
    <recommendedName>
        <fullName evidence="2">ATP-dependent Clp protease proteolytic subunit</fullName>
    </recommendedName>
</protein>
<dbReference type="PANTHER" id="PTHR10381">
    <property type="entry name" value="ATP-DEPENDENT CLP PROTEASE PROTEOLYTIC SUBUNIT"/>
    <property type="match status" value="1"/>
</dbReference>
<dbReference type="Gene3D" id="3.90.226.10">
    <property type="entry name" value="2-enoyl-CoA Hydratase, Chain A, domain 1"/>
    <property type="match status" value="1"/>
</dbReference>
<sequence>MVALDSNTDKLEFLITKGIFFLLGYVDQRMASVFGLDVFYMLATVEDKTRPIWIIIDSPGGELTSGLAIYDTIRILVKSGRTVNILAMGDVSSMAGCIMQAGSRRYALPSTQFGVHQARIGPSDEKTEVNEMKDNARELDRLNDIVLGLISGRTGMPMKELKRKSKKTDLNLNAQEALSFGPHGLIDEITEVPPFLSIL</sequence>